<gene>
    <name evidence="1" type="ORF">PRABACTJOHN_01702</name>
</gene>
<organism evidence="1 2">
    <name type="scientific">Parabacteroides johnsonii DSM 18315</name>
    <dbReference type="NCBI Taxonomy" id="537006"/>
    <lineage>
        <taxon>Bacteria</taxon>
        <taxon>Pseudomonadati</taxon>
        <taxon>Bacteroidota</taxon>
        <taxon>Bacteroidia</taxon>
        <taxon>Bacteroidales</taxon>
        <taxon>Tannerellaceae</taxon>
        <taxon>Parabacteroides</taxon>
    </lineage>
</organism>
<dbReference type="AlphaFoldDB" id="B7B9J9"/>
<evidence type="ECO:0000313" key="2">
    <source>
        <dbReference type="Proteomes" id="UP000005510"/>
    </source>
</evidence>
<comment type="caution">
    <text evidence="1">The sequence shown here is derived from an EMBL/GenBank/DDBJ whole genome shotgun (WGS) entry which is preliminary data.</text>
</comment>
<reference evidence="1 2" key="1">
    <citation type="submission" date="2008-10" db="EMBL/GenBank/DDBJ databases">
        <title>Draft genome sequence of Parabacteroides johnsonii (DSM 18315).</title>
        <authorList>
            <person name="Sudarsanam P."/>
            <person name="Ley R."/>
            <person name="Guruge J."/>
            <person name="Turnbaugh P.J."/>
            <person name="Mahowald M."/>
            <person name="Liep D."/>
            <person name="Gordon J."/>
        </authorList>
    </citation>
    <scope>NUCLEOTIDE SEQUENCE [LARGE SCALE GENOMIC DNA]</scope>
    <source>
        <strain evidence="1 2">DSM 18315</strain>
    </source>
</reference>
<dbReference type="EMBL" id="ABYH01000183">
    <property type="protein sequence ID" value="EEC96892.1"/>
    <property type="molecule type" value="Genomic_DNA"/>
</dbReference>
<dbReference type="HOGENOM" id="CLU_3171210_0_0_10"/>
<reference evidence="1 2" key="2">
    <citation type="submission" date="2008-10" db="EMBL/GenBank/DDBJ databases">
        <authorList>
            <person name="Fulton L."/>
            <person name="Clifton S."/>
            <person name="Fulton B."/>
            <person name="Xu J."/>
            <person name="Minx P."/>
            <person name="Pepin K.H."/>
            <person name="Johnson M."/>
            <person name="Bhonagiri V."/>
            <person name="Nash W.E."/>
            <person name="Mardis E.R."/>
            <person name="Wilson R.K."/>
        </authorList>
    </citation>
    <scope>NUCLEOTIDE SEQUENCE [LARGE SCALE GENOMIC DNA]</scope>
    <source>
        <strain evidence="1 2">DSM 18315</strain>
    </source>
</reference>
<name>B7B9J9_9BACT</name>
<protein>
    <submittedName>
        <fullName evidence="1">Uncharacterized protein</fullName>
    </submittedName>
</protein>
<accession>B7B9J9</accession>
<sequence length="47" mass="5467">MLRPKIINEKLTVFISTKTIVVAYNLGIKNELVRDHQDRMALIDIIE</sequence>
<evidence type="ECO:0000313" key="1">
    <source>
        <dbReference type="EMBL" id="EEC96892.1"/>
    </source>
</evidence>
<dbReference type="Proteomes" id="UP000005510">
    <property type="component" value="Unassembled WGS sequence"/>
</dbReference>
<proteinExistence type="predicted"/>